<comment type="similarity">
    <text evidence="3 11">Belongs to the eukaryotic diacylglycerol kinase family.</text>
</comment>
<dbReference type="PROSITE" id="PS50146">
    <property type="entry name" value="DAGK"/>
    <property type="match status" value="1"/>
</dbReference>
<accession>A0ABP0FSS8</accession>
<evidence type="ECO:0000313" key="14">
    <source>
        <dbReference type="Proteomes" id="UP001642483"/>
    </source>
</evidence>
<proteinExistence type="inferred from homology"/>
<dbReference type="PANTHER" id="PTHR11255:SF54">
    <property type="entry name" value="DIACYLGLYCEROL KINASE THETA"/>
    <property type="match status" value="1"/>
</dbReference>
<keyword evidence="4 11" id="KW-0808">Transferase</keyword>
<evidence type="ECO:0000256" key="11">
    <source>
        <dbReference type="RuleBase" id="RU361128"/>
    </source>
</evidence>
<dbReference type="PANTHER" id="PTHR11255">
    <property type="entry name" value="DIACYLGLYCEROL KINASE"/>
    <property type="match status" value="1"/>
</dbReference>
<keyword evidence="6" id="KW-0479">Metal-binding</keyword>
<keyword evidence="7 11" id="KW-0418">Kinase</keyword>
<comment type="subcellular location">
    <subcellularLocation>
        <location evidence="1">Membrane</location>
    </subcellularLocation>
</comment>
<evidence type="ECO:0000313" key="13">
    <source>
        <dbReference type="EMBL" id="CAK8681559.1"/>
    </source>
</evidence>
<comment type="caution">
    <text evidence="13">The sequence shown here is derived from an EMBL/GenBank/DDBJ whole genome shotgun (WGS) entry which is preliminary data.</text>
</comment>
<keyword evidence="5 11" id="KW-0547">Nucleotide-binding</keyword>
<name>A0ABP0FSS8_CLALP</name>
<dbReference type="InterPro" id="IPR000756">
    <property type="entry name" value="Diacylglycerol_kin_accessory"/>
</dbReference>
<evidence type="ECO:0000256" key="7">
    <source>
        <dbReference type="ARBA" id="ARBA00022777"/>
    </source>
</evidence>
<dbReference type="InterPro" id="IPR016064">
    <property type="entry name" value="NAD/diacylglycerol_kinase_sf"/>
</dbReference>
<comment type="catalytic activity">
    <reaction evidence="11">
        <text>a 1,2-diacyl-sn-glycerol + ATP = a 1,2-diacyl-sn-glycero-3-phosphate + ADP + H(+)</text>
        <dbReference type="Rhea" id="RHEA:10272"/>
        <dbReference type="ChEBI" id="CHEBI:15378"/>
        <dbReference type="ChEBI" id="CHEBI:17815"/>
        <dbReference type="ChEBI" id="CHEBI:30616"/>
        <dbReference type="ChEBI" id="CHEBI:58608"/>
        <dbReference type="ChEBI" id="CHEBI:456216"/>
        <dbReference type="EC" id="2.7.1.107"/>
    </reaction>
</comment>
<dbReference type="InterPro" id="IPR037607">
    <property type="entry name" value="DGK"/>
</dbReference>
<evidence type="ECO:0000256" key="3">
    <source>
        <dbReference type="ARBA" id="ARBA00009280"/>
    </source>
</evidence>
<keyword evidence="6" id="KW-0862">Zinc</keyword>
<keyword evidence="6" id="KW-0863">Zinc-finger</keyword>
<evidence type="ECO:0000256" key="10">
    <source>
        <dbReference type="ARBA" id="ARBA00023371"/>
    </source>
</evidence>
<keyword evidence="14" id="KW-1185">Reference proteome</keyword>
<dbReference type="Proteomes" id="UP001642483">
    <property type="component" value="Unassembled WGS sequence"/>
</dbReference>
<dbReference type="SUPFAM" id="SSF111331">
    <property type="entry name" value="NAD kinase/diacylglycerol kinase-like"/>
    <property type="match status" value="1"/>
</dbReference>
<dbReference type="SMART" id="SM00045">
    <property type="entry name" value="DAGKa"/>
    <property type="match status" value="1"/>
</dbReference>
<gene>
    <name evidence="13" type="ORF">CVLEPA_LOCUS11782</name>
</gene>
<dbReference type="SMART" id="SM00046">
    <property type="entry name" value="DAGKc"/>
    <property type="match status" value="1"/>
</dbReference>
<dbReference type="Pfam" id="PF00781">
    <property type="entry name" value="DAGK_cat"/>
    <property type="match status" value="1"/>
</dbReference>
<feature type="domain" description="DAGKc" evidence="12">
    <location>
        <begin position="191"/>
        <end position="328"/>
    </location>
</feature>
<evidence type="ECO:0000256" key="2">
    <source>
        <dbReference type="ARBA" id="ARBA00005175"/>
    </source>
</evidence>
<evidence type="ECO:0000256" key="6">
    <source>
        <dbReference type="ARBA" id="ARBA00022771"/>
    </source>
</evidence>
<evidence type="ECO:0000256" key="9">
    <source>
        <dbReference type="ARBA" id="ARBA00023136"/>
    </source>
</evidence>
<keyword evidence="9" id="KW-0472">Membrane</keyword>
<dbReference type="EC" id="2.7.1.107" evidence="11"/>
<comment type="pathway">
    <text evidence="2">Lipid metabolism; glycerolipid metabolism.</text>
</comment>
<evidence type="ECO:0000256" key="4">
    <source>
        <dbReference type="ARBA" id="ARBA00022679"/>
    </source>
</evidence>
<dbReference type="InterPro" id="IPR001206">
    <property type="entry name" value="Diacylglycerol_kinase_cat_dom"/>
</dbReference>
<comment type="catalytic activity">
    <reaction evidence="10">
        <text>1,2-di-(9Z-octadecenoyl)-sn-glycerol + ATP = 1,2-di-(9Z-octadecenoyl)-sn-glycero-3-phosphate + ADP + H(+)</text>
        <dbReference type="Rhea" id="RHEA:40327"/>
        <dbReference type="ChEBI" id="CHEBI:15378"/>
        <dbReference type="ChEBI" id="CHEBI:30616"/>
        <dbReference type="ChEBI" id="CHEBI:52333"/>
        <dbReference type="ChEBI" id="CHEBI:74546"/>
        <dbReference type="ChEBI" id="CHEBI:456216"/>
    </reaction>
    <physiologicalReaction direction="left-to-right" evidence="10">
        <dbReference type="Rhea" id="RHEA:40328"/>
    </physiologicalReaction>
</comment>
<organism evidence="13 14">
    <name type="scientific">Clavelina lepadiformis</name>
    <name type="common">Light-bulb sea squirt</name>
    <name type="synonym">Ascidia lepadiformis</name>
    <dbReference type="NCBI Taxonomy" id="159417"/>
    <lineage>
        <taxon>Eukaryota</taxon>
        <taxon>Metazoa</taxon>
        <taxon>Chordata</taxon>
        <taxon>Tunicata</taxon>
        <taxon>Ascidiacea</taxon>
        <taxon>Aplousobranchia</taxon>
        <taxon>Clavelinidae</taxon>
        <taxon>Clavelina</taxon>
    </lineage>
</organism>
<dbReference type="EMBL" id="CAWYQH010000079">
    <property type="protein sequence ID" value="CAK8681559.1"/>
    <property type="molecule type" value="Genomic_DNA"/>
</dbReference>
<reference evidence="13 14" key="1">
    <citation type="submission" date="2024-02" db="EMBL/GenBank/DDBJ databases">
        <authorList>
            <person name="Daric V."/>
            <person name="Darras S."/>
        </authorList>
    </citation>
    <scope>NUCLEOTIDE SEQUENCE [LARGE SCALE GENOMIC DNA]</scope>
</reference>
<evidence type="ECO:0000256" key="5">
    <source>
        <dbReference type="ARBA" id="ARBA00022741"/>
    </source>
</evidence>
<dbReference type="Pfam" id="PF00609">
    <property type="entry name" value="DAGK_acc"/>
    <property type="match status" value="1"/>
</dbReference>
<evidence type="ECO:0000256" key="8">
    <source>
        <dbReference type="ARBA" id="ARBA00022840"/>
    </source>
</evidence>
<dbReference type="Gene3D" id="2.60.200.40">
    <property type="match status" value="1"/>
</dbReference>
<keyword evidence="8 11" id="KW-0067">ATP-binding</keyword>
<evidence type="ECO:0000259" key="12">
    <source>
        <dbReference type="PROSITE" id="PS50146"/>
    </source>
</evidence>
<dbReference type="Gene3D" id="3.40.50.10330">
    <property type="entry name" value="Probable inorganic polyphosphate/atp-NAD kinase, domain 1"/>
    <property type="match status" value="1"/>
</dbReference>
<evidence type="ECO:0000256" key="1">
    <source>
        <dbReference type="ARBA" id="ARBA00004370"/>
    </source>
</evidence>
<sequence length="895" mass="98702">MSSVMFAVNSHEPLRRVGWQEDYTFFTSDMISNEVACQLPKSAEEGLMLPSAYVSIPTNEDGYISLRQQIPGKRKSIMSSESNEASAKKRHHKAIRRNFSKSKELVLFVGGLKCNLPRERYVWYATQCATVENKTSIGPVFPAHGCFFVTFLSGTSASTAVKLFRVTRFQGTEPELVLLPFISMPTCSDEEHYEPLVVFINRKSGGGQGSQLEVQMKEHLNQYQIFLMEKGGALPGLYAFRKLAKFRILVCGGDGTAGWVLSHLEAVQRYLHCPNPPVAVLPVGTGNDLARVLGFGSGWSGESIPGILAQVIDSHQVKLDRWNVMFDSNISSNQVRPTEQNRPLLLSDAVSFKDEDVDVVPASKPVNLIMSVGGDHNHKSKPQNVHMGIHSLVSSTLPTFIPEVSVSALREKEVTSTDDTNNGVSLSNGETNFNDTAVPLKNNLIVLNDEPIDNSNSLSKNGIEATDSVENAQTGDSGDIDNLKSSVAENILRNNDIEETSGGSLELHNVPLARTRDSHKHRFVHILSESDLEFGPFVGFNIPSEINEEANPDWQRKVNSLRLNDDDKEENLVISTIEPNVDSITEQLDALEEPLNLDEDVSSSSSVESVSPSAEEFLPVLDYNRTENSVDTENVEVLIKNNVPVVVENERFHSLPEDVSIQFDERSNSISSDRVSYQKPNLGKKKMSLPLTPTYATQEKQLKKTEDDGVKMLVMSNYLGIGIDAELSLAFHLAREGNPEKCTSRFRNKALYFKAGLKKMTSRSMNLNNVIELEVDNERVNLPSIRGLVFLNIGSWGAGSNPWGSGSSKRFRSPSFGDGLLEVLGFGGVAHMSQAYSGLRTGIRIAQGEFIKMSLKAEVAVQVDGEPWMQPPGKIIISASTPQATMLKRNKKKSK</sequence>
<dbReference type="InterPro" id="IPR017438">
    <property type="entry name" value="ATP-NAD_kinase_N"/>
</dbReference>
<protein>
    <recommendedName>
        <fullName evidence="11">Diacylglycerol kinase</fullName>
        <shortName evidence="11">DAG kinase</shortName>
        <ecNumber evidence="11">2.7.1.107</ecNumber>
    </recommendedName>
</protein>